<dbReference type="PANTHER" id="PTHR14386:SF2">
    <property type="entry name" value="PROTEIN FAM204A"/>
    <property type="match status" value="1"/>
</dbReference>
<dbReference type="Proteomes" id="UP000029120">
    <property type="component" value="Chromosome 8"/>
</dbReference>
<accession>A0A087G7J6</accession>
<sequence length="95" mass="10745">MDGDGETMATREEIDREAEENRKEALLASTQSLQPNFNRSNLTHKQISKLQELHKKRMQIKANSKVHKKPQASKKSQTSSHSPDEATKAVLGARY</sequence>
<feature type="compositionally biased region" description="Basic and acidic residues" evidence="1">
    <location>
        <begin position="9"/>
        <end position="24"/>
    </location>
</feature>
<gene>
    <name evidence="2" type="ordered locus">AALP_Aa8g170400</name>
</gene>
<keyword evidence="3" id="KW-1185">Reference proteome</keyword>
<evidence type="ECO:0000256" key="1">
    <source>
        <dbReference type="SAM" id="MobiDB-lite"/>
    </source>
</evidence>
<organism evidence="2 3">
    <name type="scientific">Arabis alpina</name>
    <name type="common">Alpine rock-cress</name>
    <dbReference type="NCBI Taxonomy" id="50452"/>
    <lineage>
        <taxon>Eukaryota</taxon>
        <taxon>Viridiplantae</taxon>
        <taxon>Streptophyta</taxon>
        <taxon>Embryophyta</taxon>
        <taxon>Tracheophyta</taxon>
        <taxon>Spermatophyta</taxon>
        <taxon>Magnoliopsida</taxon>
        <taxon>eudicotyledons</taxon>
        <taxon>Gunneridae</taxon>
        <taxon>Pentapetalae</taxon>
        <taxon>rosids</taxon>
        <taxon>malvids</taxon>
        <taxon>Brassicales</taxon>
        <taxon>Brassicaceae</taxon>
        <taxon>Arabideae</taxon>
        <taxon>Arabis</taxon>
    </lineage>
</organism>
<protein>
    <submittedName>
        <fullName evidence="2">Uncharacterized protein</fullName>
    </submittedName>
</protein>
<proteinExistence type="predicted"/>
<dbReference type="InterPro" id="IPR037690">
    <property type="entry name" value="FAM204A"/>
</dbReference>
<evidence type="ECO:0000313" key="2">
    <source>
        <dbReference type="EMBL" id="KFK25848.1"/>
    </source>
</evidence>
<dbReference type="EMBL" id="CM002876">
    <property type="protein sequence ID" value="KFK25848.1"/>
    <property type="molecule type" value="Genomic_DNA"/>
</dbReference>
<dbReference type="Gramene" id="KFK25848">
    <property type="protein sequence ID" value="KFK25848"/>
    <property type="gene ID" value="AALP_AA8G170400"/>
</dbReference>
<reference evidence="3" key="1">
    <citation type="journal article" date="2015" name="Nat. Plants">
        <title>Genome expansion of Arabis alpina linked with retrotransposition and reduced symmetric DNA methylation.</title>
        <authorList>
            <person name="Willing E.M."/>
            <person name="Rawat V."/>
            <person name="Mandakova T."/>
            <person name="Maumus F."/>
            <person name="James G.V."/>
            <person name="Nordstroem K.J."/>
            <person name="Becker C."/>
            <person name="Warthmann N."/>
            <person name="Chica C."/>
            <person name="Szarzynska B."/>
            <person name="Zytnicki M."/>
            <person name="Albani M.C."/>
            <person name="Kiefer C."/>
            <person name="Bergonzi S."/>
            <person name="Castaings L."/>
            <person name="Mateos J.L."/>
            <person name="Berns M.C."/>
            <person name="Bujdoso N."/>
            <person name="Piofczyk T."/>
            <person name="de Lorenzo L."/>
            <person name="Barrero-Sicilia C."/>
            <person name="Mateos I."/>
            <person name="Piednoel M."/>
            <person name="Hagmann J."/>
            <person name="Chen-Min-Tao R."/>
            <person name="Iglesias-Fernandez R."/>
            <person name="Schuster S.C."/>
            <person name="Alonso-Blanco C."/>
            <person name="Roudier F."/>
            <person name="Carbonero P."/>
            <person name="Paz-Ares J."/>
            <person name="Davis S.J."/>
            <person name="Pecinka A."/>
            <person name="Quesneville H."/>
            <person name="Colot V."/>
            <person name="Lysak M.A."/>
            <person name="Weigel D."/>
            <person name="Coupland G."/>
            <person name="Schneeberger K."/>
        </authorList>
    </citation>
    <scope>NUCLEOTIDE SEQUENCE [LARGE SCALE GENOMIC DNA]</scope>
    <source>
        <strain evidence="3">cv. Pajares</strain>
    </source>
</reference>
<feature type="compositionally biased region" description="Basic residues" evidence="1">
    <location>
        <begin position="58"/>
        <end position="72"/>
    </location>
</feature>
<dbReference type="AlphaFoldDB" id="A0A087G7J6"/>
<feature type="region of interest" description="Disordered" evidence="1">
    <location>
        <begin position="1"/>
        <end position="24"/>
    </location>
</feature>
<dbReference type="PANTHER" id="PTHR14386">
    <property type="entry name" value="PROTEIN FAM204A"/>
    <property type="match status" value="1"/>
</dbReference>
<feature type="region of interest" description="Disordered" evidence="1">
    <location>
        <begin position="58"/>
        <end position="95"/>
    </location>
</feature>
<name>A0A087G7J6_ARAAL</name>
<dbReference type="OrthoDB" id="639110at2759"/>
<evidence type="ECO:0000313" key="3">
    <source>
        <dbReference type="Proteomes" id="UP000029120"/>
    </source>
</evidence>